<comment type="caution">
    <text evidence="4">The sequence shown here is derived from an EMBL/GenBank/DDBJ whole genome shotgun (WGS) entry which is preliminary data.</text>
</comment>
<gene>
    <name evidence="4" type="ORF">Aru02nite_29730</name>
</gene>
<evidence type="ECO:0000313" key="5">
    <source>
        <dbReference type="Proteomes" id="UP000612808"/>
    </source>
</evidence>
<dbReference type="InterPro" id="IPR016181">
    <property type="entry name" value="Acyl_CoA_acyltransferase"/>
</dbReference>
<dbReference type="SUPFAM" id="SSF55729">
    <property type="entry name" value="Acyl-CoA N-acyltransferases (Nat)"/>
    <property type="match status" value="1"/>
</dbReference>
<organism evidence="4 5">
    <name type="scientific">Actinocatenispora rupis</name>
    <dbReference type="NCBI Taxonomy" id="519421"/>
    <lineage>
        <taxon>Bacteria</taxon>
        <taxon>Bacillati</taxon>
        <taxon>Actinomycetota</taxon>
        <taxon>Actinomycetes</taxon>
        <taxon>Micromonosporales</taxon>
        <taxon>Micromonosporaceae</taxon>
        <taxon>Actinocatenispora</taxon>
    </lineage>
</organism>
<dbReference type="PROSITE" id="PS51186">
    <property type="entry name" value="GNAT"/>
    <property type="match status" value="1"/>
</dbReference>
<feature type="domain" description="N-acetyltransferase" evidence="3">
    <location>
        <begin position="4"/>
        <end position="146"/>
    </location>
</feature>
<dbReference type="AlphaFoldDB" id="A0A8J3J8H3"/>
<sequence>MAEWRIRPERDADRTAVHAVNEAAFGRAYEADLVDRLRDDPGWLPGLSYVAEAPDGRVVGHVLLTRGYVGDVPVVALGPLAVVPDSQRRGLGGLLVGSALDAAEARGETAVMLLGHPGYYPRFGFERASAHGVTPPDPRWPDEAFQVRPVGPDGTVPAGGARFAAAFDED</sequence>
<dbReference type="Pfam" id="PF00583">
    <property type="entry name" value="Acetyltransf_1"/>
    <property type="match status" value="1"/>
</dbReference>
<evidence type="ECO:0000256" key="1">
    <source>
        <dbReference type="ARBA" id="ARBA00022679"/>
    </source>
</evidence>
<dbReference type="InterPro" id="IPR050832">
    <property type="entry name" value="Bact_Acetyltransf"/>
</dbReference>
<dbReference type="PANTHER" id="PTHR43877:SF1">
    <property type="entry name" value="ACETYLTRANSFERASE"/>
    <property type="match status" value="1"/>
</dbReference>
<accession>A0A8J3J8H3</accession>
<dbReference type="EMBL" id="BOMB01000016">
    <property type="protein sequence ID" value="GID12084.1"/>
    <property type="molecule type" value="Genomic_DNA"/>
</dbReference>
<keyword evidence="2" id="KW-0012">Acyltransferase</keyword>
<evidence type="ECO:0000313" key="4">
    <source>
        <dbReference type="EMBL" id="GID12084.1"/>
    </source>
</evidence>
<keyword evidence="1" id="KW-0808">Transferase</keyword>
<keyword evidence="5" id="KW-1185">Reference proteome</keyword>
<reference evidence="4" key="1">
    <citation type="submission" date="2021-01" db="EMBL/GenBank/DDBJ databases">
        <title>Whole genome shotgun sequence of Actinocatenispora rupis NBRC 107355.</title>
        <authorList>
            <person name="Komaki H."/>
            <person name="Tamura T."/>
        </authorList>
    </citation>
    <scope>NUCLEOTIDE SEQUENCE</scope>
    <source>
        <strain evidence="4">NBRC 107355</strain>
    </source>
</reference>
<dbReference type="Gene3D" id="3.40.630.30">
    <property type="match status" value="1"/>
</dbReference>
<evidence type="ECO:0000259" key="3">
    <source>
        <dbReference type="PROSITE" id="PS51186"/>
    </source>
</evidence>
<proteinExistence type="predicted"/>
<dbReference type="Proteomes" id="UP000612808">
    <property type="component" value="Unassembled WGS sequence"/>
</dbReference>
<dbReference type="InterPro" id="IPR000182">
    <property type="entry name" value="GNAT_dom"/>
</dbReference>
<protein>
    <submittedName>
        <fullName evidence="4">N-acetyltransferase</fullName>
    </submittedName>
</protein>
<dbReference type="CDD" id="cd04301">
    <property type="entry name" value="NAT_SF"/>
    <property type="match status" value="1"/>
</dbReference>
<dbReference type="GO" id="GO:0016747">
    <property type="term" value="F:acyltransferase activity, transferring groups other than amino-acyl groups"/>
    <property type="evidence" value="ECO:0007669"/>
    <property type="project" value="InterPro"/>
</dbReference>
<dbReference type="RefSeq" id="WP_203658067.1">
    <property type="nucleotide sequence ID" value="NZ_BAAAZM010000009.1"/>
</dbReference>
<evidence type="ECO:0000256" key="2">
    <source>
        <dbReference type="ARBA" id="ARBA00023315"/>
    </source>
</evidence>
<dbReference type="PANTHER" id="PTHR43877">
    <property type="entry name" value="AMINOALKYLPHOSPHONATE N-ACETYLTRANSFERASE-RELATED-RELATED"/>
    <property type="match status" value="1"/>
</dbReference>
<name>A0A8J3J8H3_9ACTN</name>